<evidence type="ECO:0000313" key="1">
    <source>
        <dbReference type="EMBL" id="OZJ03387.1"/>
    </source>
</evidence>
<gene>
    <name evidence="1" type="ORF">BZG36_04483</name>
</gene>
<accession>A0A261XYE3</accession>
<dbReference type="Proteomes" id="UP000242875">
    <property type="component" value="Unassembled WGS sequence"/>
</dbReference>
<proteinExistence type="predicted"/>
<organism evidence="1 2">
    <name type="scientific">Bifiguratus adelaidae</name>
    <dbReference type="NCBI Taxonomy" id="1938954"/>
    <lineage>
        <taxon>Eukaryota</taxon>
        <taxon>Fungi</taxon>
        <taxon>Fungi incertae sedis</taxon>
        <taxon>Mucoromycota</taxon>
        <taxon>Mucoromycotina</taxon>
        <taxon>Endogonomycetes</taxon>
        <taxon>Endogonales</taxon>
        <taxon>Endogonales incertae sedis</taxon>
        <taxon>Bifiguratus</taxon>
    </lineage>
</organism>
<comment type="caution">
    <text evidence="1">The sequence shown here is derived from an EMBL/GenBank/DDBJ whole genome shotgun (WGS) entry which is preliminary data.</text>
</comment>
<dbReference type="AlphaFoldDB" id="A0A261XYE3"/>
<protein>
    <submittedName>
        <fullName evidence="1">Uncharacterized protein</fullName>
    </submittedName>
</protein>
<dbReference type="EMBL" id="MVBO01000088">
    <property type="protein sequence ID" value="OZJ03387.1"/>
    <property type="molecule type" value="Genomic_DNA"/>
</dbReference>
<name>A0A261XYE3_9FUNG</name>
<keyword evidence="2" id="KW-1185">Reference proteome</keyword>
<reference evidence="1 2" key="1">
    <citation type="journal article" date="2017" name="Mycologia">
        <title>Bifiguratus adelaidae, gen. et sp. nov., a new member of Mucoromycotina in endophytic and soil-dwelling habitats.</title>
        <authorList>
            <person name="Torres-Cruz T.J."/>
            <person name="Billingsley Tobias T.L."/>
            <person name="Almatruk M."/>
            <person name="Hesse C."/>
            <person name="Kuske C.R."/>
            <person name="Desiro A."/>
            <person name="Benucci G.M."/>
            <person name="Bonito G."/>
            <person name="Stajich J.E."/>
            <person name="Dunlap C."/>
            <person name="Arnold A.E."/>
            <person name="Porras-Alfaro A."/>
        </authorList>
    </citation>
    <scope>NUCLEOTIDE SEQUENCE [LARGE SCALE GENOMIC DNA]</scope>
    <source>
        <strain evidence="1 2">AZ0501</strain>
    </source>
</reference>
<sequence>MSKLPTLPSSQSHLTSSLHHLLPTLPHAPITTPPTLCIHPHLYILILEHSSLALFRLFGDLDPWLALATTQTLRRNTSKLTGQSPTNLVRDGLTTSAIIGLEYARFCGPDQYTIIGTEYLALCNQVRLAEIEQTHHGGDYRQRVQNRVGGEIYIVPGLEGVTSTQPMTTHLSLSPEVAAKWMAMSEMGATADQTAHLNLNQ</sequence>
<evidence type="ECO:0000313" key="2">
    <source>
        <dbReference type="Proteomes" id="UP000242875"/>
    </source>
</evidence>